<dbReference type="InterPro" id="IPR048147">
    <property type="entry name" value="CBO0543-like"/>
</dbReference>
<keyword evidence="1" id="KW-0472">Membrane</keyword>
<accession>A0A3S2UEI3</accession>
<evidence type="ECO:0000313" key="3">
    <source>
        <dbReference type="Proteomes" id="UP000288024"/>
    </source>
</evidence>
<dbReference type="AlphaFoldDB" id="A0A3S2UEI3"/>
<evidence type="ECO:0000256" key="1">
    <source>
        <dbReference type="SAM" id="Phobius"/>
    </source>
</evidence>
<feature type="transmembrane region" description="Helical" evidence="1">
    <location>
        <begin position="6"/>
        <end position="23"/>
    </location>
</feature>
<feature type="transmembrane region" description="Helical" evidence="1">
    <location>
        <begin position="30"/>
        <end position="53"/>
    </location>
</feature>
<comment type="caution">
    <text evidence="2">The sequence shown here is derived from an EMBL/GenBank/DDBJ whole genome shotgun (WGS) entry which is preliminary data.</text>
</comment>
<dbReference type="EMBL" id="RZTZ01000007">
    <property type="protein sequence ID" value="RVT60315.1"/>
    <property type="molecule type" value="Genomic_DNA"/>
</dbReference>
<gene>
    <name evidence="2" type="ORF">EM808_17935</name>
</gene>
<dbReference type="NCBIfam" id="NF041644">
    <property type="entry name" value="CBO0543_fam"/>
    <property type="match status" value="1"/>
</dbReference>
<keyword evidence="3" id="KW-1185">Reference proteome</keyword>
<reference evidence="2 3" key="1">
    <citation type="submission" date="2019-01" db="EMBL/GenBank/DDBJ databases">
        <title>Bacillus sp. M5HDSG1-1, whole genome shotgun sequence.</title>
        <authorList>
            <person name="Tuo L."/>
        </authorList>
    </citation>
    <scope>NUCLEOTIDE SEQUENCE [LARGE SCALE GENOMIC DNA]</scope>
    <source>
        <strain evidence="2 3">M5HDSG1-1</strain>
    </source>
</reference>
<keyword evidence="1" id="KW-0812">Transmembrane</keyword>
<evidence type="ECO:0000313" key="2">
    <source>
        <dbReference type="EMBL" id="RVT60315.1"/>
    </source>
</evidence>
<proteinExistence type="predicted"/>
<keyword evidence="1" id="KW-1133">Transmembrane helix</keyword>
<name>A0A3S2UEI3_9BACI</name>
<feature type="transmembrane region" description="Helical" evidence="1">
    <location>
        <begin position="96"/>
        <end position="118"/>
    </location>
</feature>
<sequence length="192" mass="22638">MFFHTYAFTAVIILSAIGCLSIIRFDWKRYGLIFIISAISGNLLCFGLTYIGFYTFYDYFLEDIFITPILLVSTLFPFIALFGIRYSPEQWIWKIPFYWGIVHLGVLGEVILKYSVLFKFEPEWDLWDSYTLWWINYLLFELLGGKIIPPERRNPLKASLFRYGAWVWIVLHIIFITTIFLAGVYVGVTVFK</sequence>
<protein>
    <submittedName>
        <fullName evidence="2">Uncharacterized protein</fullName>
    </submittedName>
</protein>
<organism evidence="2 3">
    <name type="scientific">Niallia taxi</name>
    <dbReference type="NCBI Taxonomy" id="2499688"/>
    <lineage>
        <taxon>Bacteria</taxon>
        <taxon>Bacillati</taxon>
        <taxon>Bacillota</taxon>
        <taxon>Bacilli</taxon>
        <taxon>Bacillales</taxon>
        <taxon>Bacillaceae</taxon>
        <taxon>Niallia</taxon>
    </lineage>
</organism>
<dbReference type="Proteomes" id="UP000288024">
    <property type="component" value="Unassembled WGS sequence"/>
</dbReference>
<feature type="transmembrane region" description="Helical" evidence="1">
    <location>
        <begin position="160"/>
        <end position="186"/>
    </location>
</feature>
<feature type="transmembrane region" description="Helical" evidence="1">
    <location>
        <begin position="65"/>
        <end position="84"/>
    </location>
</feature>
<dbReference type="GeneID" id="87617230"/>
<dbReference type="RefSeq" id="WP_127739568.1">
    <property type="nucleotide sequence ID" value="NZ_CP196003.1"/>
</dbReference>